<dbReference type="Proteomes" id="UP001432062">
    <property type="component" value="Chromosome"/>
</dbReference>
<feature type="transmembrane region" description="Helical" evidence="1">
    <location>
        <begin position="12"/>
        <end position="37"/>
    </location>
</feature>
<name>A0ABZ1Z462_9NOCA</name>
<dbReference type="Pfam" id="PF19650">
    <property type="entry name" value="DUF6153"/>
    <property type="match status" value="1"/>
</dbReference>
<dbReference type="RefSeq" id="WP_329413327.1">
    <property type="nucleotide sequence ID" value="NZ_CP109441.1"/>
</dbReference>
<keyword evidence="1" id="KW-0812">Transmembrane</keyword>
<feature type="transmembrane region" description="Helical" evidence="1">
    <location>
        <begin position="73"/>
        <end position="96"/>
    </location>
</feature>
<evidence type="ECO:0000313" key="3">
    <source>
        <dbReference type="Proteomes" id="UP001432062"/>
    </source>
</evidence>
<organism evidence="2 3">
    <name type="scientific">Nocardia vinacea</name>
    <dbReference type="NCBI Taxonomy" id="96468"/>
    <lineage>
        <taxon>Bacteria</taxon>
        <taxon>Bacillati</taxon>
        <taxon>Actinomycetota</taxon>
        <taxon>Actinomycetes</taxon>
        <taxon>Mycobacteriales</taxon>
        <taxon>Nocardiaceae</taxon>
        <taxon>Nocardia</taxon>
    </lineage>
</organism>
<keyword evidence="3" id="KW-1185">Reference proteome</keyword>
<accession>A0ABZ1Z462</accession>
<keyword evidence="1" id="KW-0472">Membrane</keyword>
<sequence>MVEPQPSSRTTGLVRVLGVLVLLAGIVAMHAGVFAVAPADDHHTMATMALPVDHNAAAGPDCTDDGCGHAHGGMHACVFILTAGAVALMLVLLYWITLDRPGGGMSKPRQWRPIRECAPPWTVPSLAELSILRI</sequence>
<reference evidence="2" key="1">
    <citation type="submission" date="2022-10" db="EMBL/GenBank/DDBJ databases">
        <title>The complete genomes of actinobacterial strains from the NBC collection.</title>
        <authorList>
            <person name="Joergensen T.S."/>
            <person name="Alvarez Arevalo M."/>
            <person name="Sterndorff E.B."/>
            <person name="Faurdal D."/>
            <person name="Vuksanovic O."/>
            <person name="Mourched A.-S."/>
            <person name="Charusanti P."/>
            <person name="Shaw S."/>
            <person name="Blin K."/>
            <person name="Weber T."/>
        </authorList>
    </citation>
    <scope>NUCLEOTIDE SEQUENCE</scope>
    <source>
        <strain evidence="2">NBC_01482</strain>
    </source>
</reference>
<proteinExistence type="predicted"/>
<protein>
    <submittedName>
        <fullName evidence="2">DUF6153 family protein</fullName>
    </submittedName>
</protein>
<gene>
    <name evidence="2" type="ORF">OG563_12260</name>
</gene>
<evidence type="ECO:0000313" key="2">
    <source>
        <dbReference type="EMBL" id="WUV48892.1"/>
    </source>
</evidence>
<keyword evidence="1" id="KW-1133">Transmembrane helix</keyword>
<dbReference type="EMBL" id="CP109441">
    <property type="protein sequence ID" value="WUV48892.1"/>
    <property type="molecule type" value="Genomic_DNA"/>
</dbReference>
<dbReference type="InterPro" id="IPR046151">
    <property type="entry name" value="DUF6153"/>
</dbReference>
<evidence type="ECO:0000256" key="1">
    <source>
        <dbReference type="SAM" id="Phobius"/>
    </source>
</evidence>